<feature type="compositionally biased region" description="Pro residues" evidence="1">
    <location>
        <begin position="41"/>
        <end position="66"/>
    </location>
</feature>
<protein>
    <submittedName>
        <fullName evidence="2">Uncharacterized protein</fullName>
    </submittedName>
</protein>
<evidence type="ECO:0000313" key="3">
    <source>
        <dbReference type="Proteomes" id="UP001141253"/>
    </source>
</evidence>
<sequence>MTRDVVKATIVDCSAEGEAVLYESPMAKPANHDPSASMVAPPDPVPDPAPYPVSEPVPAYPSPDPVTDPCDGVPSVVGVE</sequence>
<evidence type="ECO:0000313" key="2">
    <source>
        <dbReference type="EMBL" id="KAJ6386055.1"/>
    </source>
</evidence>
<reference evidence="2" key="1">
    <citation type="submission" date="2022-10" db="EMBL/GenBank/DDBJ databases">
        <authorList>
            <person name="Hyden B.L."/>
            <person name="Feng K."/>
            <person name="Yates T."/>
            <person name="Jawdy S."/>
            <person name="Smart L.B."/>
            <person name="Muchero W."/>
        </authorList>
    </citation>
    <scope>NUCLEOTIDE SEQUENCE</scope>
    <source>
        <tissue evidence="2">Shoot tip</tissue>
    </source>
</reference>
<organism evidence="2 3">
    <name type="scientific">Salix suchowensis</name>
    <dbReference type="NCBI Taxonomy" id="1278906"/>
    <lineage>
        <taxon>Eukaryota</taxon>
        <taxon>Viridiplantae</taxon>
        <taxon>Streptophyta</taxon>
        <taxon>Embryophyta</taxon>
        <taxon>Tracheophyta</taxon>
        <taxon>Spermatophyta</taxon>
        <taxon>Magnoliopsida</taxon>
        <taxon>eudicotyledons</taxon>
        <taxon>Gunneridae</taxon>
        <taxon>Pentapetalae</taxon>
        <taxon>rosids</taxon>
        <taxon>fabids</taxon>
        <taxon>Malpighiales</taxon>
        <taxon>Salicaceae</taxon>
        <taxon>Saliceae</taxon>
        <taxon>Salix</taxon>
    </lineage>
</organism>
<accession>A0ABQ9BLJ0</accession>
<comment type="caution">
    <text evidence="2">The sequence shown here is derived from an EMBL/GenBank/DDBJ whole genome shotgun (WGS) entry which is preliminary data.</text>
</comment>
<proteinExistence type="predicted"/>
<dbReference type="Proteomes" id="UP001141253">
    <property type="component" value="Chromosome 9"/>
</dbReference>
<reference evidence="2" key="2">
    <citation type="journal article" date="2023" name="Int. J. Mol. Sci.">
        <title>De Novo Assembly and Annotation of 11 Diverse Shrub Willow (Salix) Genomes Reveals Novel Gene Organization in Sex-Linked Regions.</title>
        <authorList>
            <person name="Hyden B."/>
            <person name="Feng K."/>
            <person name="Yates T.B."/>
            <person name="Jawdy S."/>
            <person name="Cereghino C."/>
            <person name="Smart L.B."/>
            <person name="Muchero W."/>
        </authorList>
    </citation>
    <scope>NUCLEOTIDE SEQUENCE</scope>
    <source>
        <tissue evidence="2">Shoot tip</tissue>
    </source>
</reference>
<evidence type="ECO:0000256" key="1">
    <source>
        <dbReference type="SAM" id="MobiDB-lite"/>
    </source>
</evidence>
<name>A0ABQ9BLJ0_9ROSI</name>
<feature type="region of interest" description="Disordered" evidence="1">
    <location>
        <begin position="25"/>
        <end position="80"/>
    </location>
</feature>
<gene>
    <name evidence="2" type="ORF">OIU77_029091</name>
</gene>
<keyword evidence="3" id="KW-1185">Reference proteome</keyword>
<dbReference type="EMBL" id="JAPFFI010000008">
    <property type="protein sequence ID" value="KAJ6386055.1"/>
    <property type="molecule type" value="Genomic_DNA"/>
</dbReference>